<name>A0A1G2GTG9_9BACT</name>
<gene>
    <name evidence="4" type="ORF">A3B25_02155</name>
</gene>
<feature type="domain" description="Cytidyltransferase-like" evidence="3">
    <location>
        <begin position="24"/>
        <end position="147"/>
    </location>
</feature>
<sequence>MKSLNEIVKIARRSRARGHKVVTTNGTFDVVHIGHIRNLEAAKSHGDILIVGINSDASVKRYKGKERPIIPEQERAEVIASLKPVDYVFIFESDTPIPWLQKIKPHIHAKGADRKVSEIIEKNTLDKIGAKLVRVPYLKGKSTSAIIAKIKKL</sequence>
<dbReference type="EMBL" id="MHNW01000020">
    <property type="protein sequence ID" value="OGZ53419.1"/>
    <property type="molecule type" value="Genomic_DNA"/>
</dbReference>
<dbReference type="Proteomes" id="UP000179106">
    <property type="component" value="Unassembled WGS sequence"/>
</dbReference>
<dbReference type="PANTHER" id="PTHR43793:SF2">
    <property type="entry name" value="BIFUNCTIONAL PROTEIN HLDE"/>
    <property type="match status" value="1"/>
</dbReference>
<evidence type="ECO:0000256" key="2">
    <source>
        <dbReference type="ARBA" id="ARBA00022695"/>
    </source>
</evidence>
<accession>A0A1G2GTG9</accession>
<dbReference type="AlphaFoldDB" id="A0A1G2GTG9"/>
<dbReference type="GO" id="GO:0016779">
    <property type="term" value="F:nucleotidyltransferase activity"/>
    <property type="evidence" value="ECO:0007669"/>
    <property type="project" value="UniProtKB-KW"/>
</dbReference>
<keyword evidence="2" id="KW-0548">Nucleotidyltransferase</keyword>
<keyword evidence="1" id="KW-0808">Transferase</keyword>
<organism evidence="4 5">
    <name type="scientific">Candidatus Ryanbacteria bacterium RIFCSPLOWO2_01_FULL_48_26</name>
    <dbReference type="NCBI Taxonomy" id="1802126"/>
    <lineage>
        <taxon>Bacteria</taxon>
        <taxon>Candidatus Ryaniibacteriota</taxon>
    </lineage>
</organism>
<dbReference type="SUPFAM" id="SSF52374">
    <property type="entry name" value="Nucleotidylyl transferase"/>
    <property type="match status" value="1"/>
</dbReference>
<dbReference type="InterPro" id="IPR014729">
    <property type="entry name" value="Rossmann-like_a/b/a_fold"/>
</dbReference>
<evidence type="ECO:0000259" key="3">
    <source>
        <dbReference type="Pfam" id="PF01467"/>
    </source>
</evidence>
<dbReference type="Pfam" id="PF01467">
    <property type="entry name" value="CTP_transf_like"/>
    <property type="match status" value="1"/>
</dbReference>
<dbReference type="NCBIfam" id="TIGR00125">
    <property type="entry name" value="cyt_tran_rel"/>
    <property type="match status" value="1"/>
</dbReference>
<dbReference type="STRING" id="1802126.A3B25_02155"/>
<reference evidence="4 5" key="1">
    <citation type="journal article" date="2016" name="Nat. Commun.">
        <title>Thousands of microbial genomes shed light on interconnected biogeochemical processes in an aquifer system.</title>
        <authorList>
            <person name="Anantharaman K."/>
            <person name="Brown C.T."/>
            <person name="Hug L.A."/>
            <person name="Sharon I."/>
            <person name="Castelle C.J."/>
            <person name="Probst A.J."/>
            <person name="Thomas B.C."/>
            <person name="Singh A."/>
            <person name="Wilkins M.J."/>
            <person name="Karaoz U."/>
            <person name="Brodie E.L."/>
            <person name="Williams K.H."/>
            <person name="Hubbard S.S."/>
            <person name="Banfield J.F."/>
        </authorList>
    </citation>
    <scope>NUCLEOTIDE SEQUENCE [LARGE SCALE GENOMIC DNA]</scope>
</reference>
<evidence type="ECO:0000313" key="4">
    <source>
        <dbReference type="EMBL" id="OGZ53419.1"/>
    </source>
</evidence>
<evidence type="ECO:0000256" key="1">
    <source>
        <dbReference type="ARBA" id="ARBA00022679"/>
    </source>
</evidence>
<evidence type="ECO:0000313" key="5">
    <source>
        <dbReference type="Proteomes" id="UP000179106"/>
    </source>
</evidence>
<dbReference type="Gene3D" id="3.40.50.620">
    <property type="entry name" value="HUPs"/>
    <property type="match status" value="1"/>
</dbReference>
<dbReference type="InterPro" id="IPR004821">
    <property type="entry name" value="Cyt_trans-like"/>
</dbReference>
<dbReference type="PANTHER" id="PTHR43793">
    <property type="entry name" value="FAD SYNTHASE"/>
    <property type="match status" value="1"/>
</dbReference>
<comment type="caution">
    <text evidence="4">The sequence shown here is derived from an EMBL/GenBank/DDBJ whole genome shotgun (WGS) entry which is preliminary data.</text>
</comment>
<dbReference type="InterPro" id="IPR050385">
    <property type="entry name" value="Archaeal_FAD_synthase"/>
</dbReference>
<protein>
    <recommendedName>
        <fullName evidence="3">Cytidyltransferase-like domain-containing protein</fullName>
    </recommendedName>
</protein>
<proteinExistence type="predicted"/>